<dbReference type="OrthoDB" id="1117657at2"/>
<organism evidence="1 2">
    <name type="scientific">Arundinibacter roseus</name>
    <dbReference type="NCBI Taxonomy" id="2070510"/>
    <lineage>
        <taxon>Bacteria</taxon>
        <taxon>Pseudomonadati</taxon>
        <taxon>Bacteroidota</taxon>
        <taxon>Cytophagia</taxon>
        <taxon>Cytophagales</taxon>
        <taxon>Spirosomataceae</taxon>
        <taxon>Arundinibacter</taxon>
    </lineage>
</organism>
<keyword evidence="2" id="KW-1185">Reference proteome</keyword>
<dbReference type="Proteomes" id="UP000295706">
    <property type="component" value="Unassembled WGS sequence"/>
</dbReference>
<protein>
    <submittedName>
        <fullName evidence="1">Uncharacterized protein</fullName>
    </submittedName>
</protein>
<dbReference type="EMBL" id="SMJU01000016">
    <property type="protein sequence ID" value="TDB60882.1"/>
    <property type="molecule type" value="Genomic_DNA"/>
</dbReference>
<comment type="caution">
    <text evidence="1">The sequence shown here is derived from an EMBL/GenBank/DDBJ whole genome shotgun (WGS) entry which is preliminary data.</text>
</comment>
<reference evidence="1 2" key="1">
    <citation type="submission" date="2019-02" db="EMBL/GenBank/DDBJ databases">
        <title>Arundinibacter roseus gen. nov., sp. nov., a new member of the family Cytophagaceae.</title>
        <authorList>
            <person name="Szuroczki S."/>
            <person name="Khayer B."/>
            <person name="Sproer C."/>
            <person name="Toumi M."/>
            <person name="Szabo A."/>
            <person name="Felfoldi T."/>
            <person name="Schumann P."/>
            <person name="Toth E."/>
        </authorList>
    </citation>
    <scope>NUCLEOTIDE SEQUENCE [LARGE SCALE GENOMIC DNA]</scope>
    <source>
        <strain evidence="1 2">DMA-k-7a</strain>
    </source>
</reference>
<sequence>MVVPVVAAYAGEAALIEKRKTLVKVYDVQARDQLSVDNQYGQVKINLWDRKEIRVDIVIKANAPTDQRAVDYLNSISIDEKREGNIIMLRTRINREHFGNNNWNSWRSKPGEKNFIQIDYVISMPKGNALIVKNQFGNTTIPSFQAPLTVLTRYGDFFADDLENAKNSIEVVYGNAKIGKMDAGKLEFKYSTLNLAQVRNLNIINKLGKLHIGEVGTLEADIDYSGATIGRISESCNVKLNFSDNFNVDQLPQTAERVHIQASYSSVILPAESSQFDVTVSNGNFRLPANVKVLYTNQPNKAEAQHTTRQYSGKVGNGTGSLIKVVSRFGDVRLKE</sequence>
<evidence type="ECO:0000313" key="2">
    <source>
        <dbReference type="Proteomes" id="UP000295706"/>
    </source>
</evidence>
<dbReference type="AlphaFoldDB" id="A0A4R4K2U1"/>
<proteinExistence type="predicted"/>
<accession>A0A4R4K2U1</accession>
<evidence type="ECO:0000313" key="1">
    <source>
        <dbReference type="EMBL" id="TDB60882.1"/>
    </source>
</evidence>
<name>A0A4R4K2U1_9BACT</name>
<gene>
    <name evidence="1" type="ORF">EZE20_20485</name>
</gene>